<organism evidence="1 2">
    <name type="scientific">Chamaesiphon minutus (strain ATCC 27169 / PCC 6605)</name>
    <dbReference type="NCBI Taxonomy" id="1173020"/>
    <lineage>
        <taxon>Bacteria</taxon>
        <taxon>Bacillati</taxon>
        <taxon>Cyanobacteriota</taxon>
        <taxon>Cyanophyceae</taxon>
        <taxon>Gomontiellales</taxon>
        <taxon>Chamaesiphonaceae</taxon>
        <taxon>Chamaesiphon</taxon>
    </lineage>
</organism>
<proteinExistence type="predicted"/>
<dbReference type="STRING" id="1173020.Cha6605_1601"/>
<gene>
    <name evidence="1" type="ORF">Cha6605_1601</name>
</gene>
<dbReference type="HOGENOM" id="CLU_2647897_0_0_3"/>
<dbReference type="AlphaFoldDB" id="K9UDN1"/>
<dbReference type="EMBL" id="CP003600">
    <property type="protein sequence ID" value="AFY92753.1"/>
    <property type="molecule type" value="Genomic_DNA"/>
</dbReference>
<evidence type="ECO:0000313" key="2">
    <source>
        <dbReference type="Proteomes" id="UP000010366"/>
    </source>
</evidence>
<sequence>MSQPEIAVINDFQTLVLIQNGAIVMEQSEDFELPITYRAIAIDSKLAYMRSTYTGRVLIENIPLMTIVNSIMAMCV</sequence>
<dbReference type="RefSeq" id="WP_015158929.1">
    <property type="nucleotide sequence ID" value="NC_019697.1"/>
</dbReference>
<accession>K9UDN1</accession>
<protein>
    <submittedName>
        <fullName evidence="1">Uncharacterized protein</fullName>
    </submittedName>
</protein>
<keyword evidence="2" id="KW-1185">Reference proteome</keyword>
<dbReference type="Proteomes" id="UP000010366">
    <property type="component" value="Chromosome"/>
</dbReference>
<reference evidence="1 2" key="1">
    <citation type="submission" date="2012-05" db="EMBL/GenBank/DDBJ databases">
        <title>Finished chromosome of genome of Chamaesiphon sp. PCC 6605.</title>
        <authorList>
            <consortium name="US DOE Joint Genome Institute"/>
            <person name="Gugger M."/>
            <person name="Coursin T."/>
            <person name="Rippka R."/>
            <person name="Tandeau De Marsac N."/>
            <person name="Huntemann M."/>
            <person name="Wei C.-L."/>
            <person name="Han J."/>
            <person name="Detter J.C."/>
            <person name="Han C."/>
            <person name="Tapia R."/>
            <person name="Chen A."/>
            <person name="Kyrpides N."/>
            <person name="Mavromatis K."/>
            <person name="Markowitz V."/>
            <person name="Szeto E."/>
            <person name="Ivanova N."/>
            <person name="Pagani I."/>
            <person name="Pati A."/>
            <person name="Goodwin L."/>
            <person name="Nordberg H.P."/>
            <person name="Cantor M.N."/>
            <person name="Hua S.X."/>
            <person name="Woyke T."/>
            <person name="Kerfeld C.A."/>
        </authorList>
    </citation>
    <scope>NUCLEOTIDE SEQUENCE [LARGE SCALE GENOMIC DNA]</scope>
    <source>
        <strain evidence="2">ATCC 27169 / PCC 6605</strain>
    </source>
</reference>
<name>K9UDN1_CHAP6</name>
<dbReference type="KEGG" id="cmp:Cha6605_1601"/>
<evidence type="ECO:0000313" key="1">
    <source>
        <dbReference type="EMBL" id="AFY92753.1"/>
    </source>
</evidence>